<evidence type="ECO:0000256" key="1">
    <source>
        <dbReference type="ARBA" id="ARBA00009207"/>
    </source>
</evidence>
<protein>
    <submittedName>
        <fullName evidence="3">PPP4R2r protein</fullName>
    </submittedName>
</protein>
<dbReference type="PANTHER" id="PTHR16487">
    <property type="entry name" value="PPP4R2-RELATED PROTEIN"/>
    <property type="match status" value="1"/>
</dbReference>
<accession>A0A812STD3</accession>
<name>A0A812STD3_9DINO</name>
<feature type="compositionally biased region" description="Polar residues" evidence="2">
    <location>
        <begin position="149"/>
        <end position="158"/>
    </location>
</feature>
<evidence type="ECO:0000313" key="4">
    <source>
        <dbReference type="Proteomes" id="UP000604046"/>
    </source>
</evidence>
<comment type="caution">
    <text evidence="3">The sequence shown here is derived from an EMBL/GenBank/DDBJ whole genome shotgun (WGS) entry which is preliminary data.</text>
</comment>
<evidence type="ECO:0000256" key="2">
    <source>
        <dbReference type="SAM" id="MobiDB-lite"/>
    </source>
</evidence>
<feature type="region of interest" description="Disordered" evidence="2">
    <location>
        <begin position="126"/>
        <end position="175"/>
    </location>
</feature>
<organism evidence="3 4">
    <name type="scientific">Symbiodinium natans</name>
    <dbReference type="NCBI Taxonomy" id="878477"/>
    <lineage>
        <taxon>Eukaryota</taxon>
        <taxon>Sar</taxon>
        <taxon>Alveolata</taxon>
        <taxon>Dinophyceae</taxon>
        <taxon>Suessiales</taxon>
        <taxon>Symbiodiniaceae</taxon>
        <taxon>Symbiodinium</taxon>
    </lineage>
</organism>
<gene>
    <name evidence="3" type="primary">PPP4R2r</name>
    <name evidence="3" type="ORF">SNAT2548_LOCUS27550</name>
</gene>
<dbReference type="GO" id="GO:0019888">
    <property type="term" value="F:protein phosphatase regulator activity"/>
    <property type="evidence" value="ECO:0007669"/>
    <property type="project" value="InterPro"/>
</dbReference>
<dbReference type="GO" id="GO:0005737">
    <property type="term" value="C:cytoplasm"/>
    <property type="evidence" value="ECO:0007669"/>
    <property type="project" value="TreeGrafter"/>
</dbReference>
<comment type="similarity">
    <text evidence="1">Belongs to the PPP4R2 family.</text>
</comment>
<dbReference type="OrthoDB" id="341898at2759"/>
<proteinExistence type="inferred from homology"/>
<dbReference type="Proteomes" id="UP000604046">
    <property type="component" value="Unassembled WGS sequence"/>
</dbReference>
<dbReference type="EMBL" id="CAJNDS010002477">
    <property type="protein sequence ID" value="CAE7491492.1"/>
    <property type="molecule type" value="Genomic_DNA"/>
</dbReference>
<dbReference type="GO" id="GO:0030289">
    <property type="term" value="C:protein phosphatase 4 complex"/>
    <property type="evidence" value="ECO:0007669"/>
    <property type="project" value="InterPro"/>
</dbReference>
<reference evidence="3" key="1">
    <citation type="submission" date="2021-02" db="EMBL/GenBank/DDBJ databases">
        <authorList>
            <person name="Dougan E. K."/>
            <person name="Rhodes N."/>
            <person name="Thang M."/>
            <person name="Chan C."/>
        </authorList>
    </citation>
    <scope>NUCLEOTIDE SEQUENCE</scope>
</reference>
<dbReference type="AlphaFoldDB" id="A0A812STD3"/>
<keyword evidence="4" id="KW-1185">Reference proteome</keyword>
<dbReference type="GO" id="GO:0005634">
    <property type="term" value="C:nucleus"/>
    <property type="evidence" value="ECO:0007669"/>
    <property type="project" value="TreeGrafter"/>
</dbReference>
<dbReference type="Pfam" id="PF09184">
    <property type="entry name" value="PPP4R2"/>
    <property type="match status" value="1"/>
</dbReference>
<dbReference type="PANTHER" id="PTHR16487:SF0">
    <property type="entry name" value="PROTEIN PHOSPHATASE 4 REGULATORY SUBUNIT 2-RELATED"/>
    <property type="match status" value="1"/>
</dbReference>
<dbReference type="InterPro" id="IPR015267">
    <property type="entry name" value="PPP4R2"/>
</dbReference>
<evidence type="ECO:0000313" key="3">
    <source>
        <dbReference type="EMBL" id="CAE7491492.1"/>
    </source>
</evidence>
<sequence>MEKVLSEFWRDVPDLTLREGENFQQSAVEPLTQSLLEPRREGAPWTTQRLCELLAQPRASYKSTRKFMYALQRAILITTTEEALAPRAVPVLQLSGPGGLLLDAAEGRATETTTAAAISAAATLPPDSEGVATLQGDTLTEAPKEDGTESQAPASTPTARKRKLPEELANGAVEE</sequence>